<dbReference type="PANTHER" id="PTHR11941">
    <property type="entry name" value="ENOYL-COA HYDRATASE-RELATED"/>
    <property type="match status" value="1"/>
</dbReference>
<gene>
    <name evidence="1" type="ORF">J437_LFUL015762</name>
</gene>
<dbReference type="Gene3D" id="3.90.226.10">
    <property type="entry name" value="2-enoyl-CoA Hydratase, Chain A, domain 1"/>
    <property type="match status" value="1"/>
</dbReference>
<dbReference type="SUPFAM" id="SSF52096">
    <property type="entry name" value="ClpP/crotonase"/>
    <property type="match status" value="1"/>
</dbReference>
<dbReference type="CDD" id="cd06558">
    <property type="entry name" value="crotonase-like"/>
    <property type="match status" value="1"/>
</dbReference>
<dbReference type="Proteomes" id="UP000792457">
    <property type="component" value="Unassembled WGS sequence"/>
</dbReference>
<organism evidence="1 2">
    <name type="scientific">Ladona fulva</name>
    <name type="common">Scarce chaser dragonfly</name>
    <name type="synonym">Libellula fulva</name>
    <dbReference type="NCBI Taxonomy" id="123851"/>
    <lineage>
        <taxon>Eukaryota</taxon>
        <taxon>Metazoa</taxon>
        <taxon>Ecdysozoa</taxon>
        <taxon>Arthropoda</taxon>
        <taxon>Hexapoda</taxon>
        <taxon>Insecta</taxon>
        <taxon>Pterygota</taxon>
        <taxon>Palaeoptera</taxon>
        <taxon>Odonata</taxon>
        <taxon>Epiprocta</taxon>
        <taxon>Anisoptera</taxon>
        <taxon>Libelluloidea</taxon>
        <taxon>Libellulidae</taxon>
        <taxon>Ladona</taxon>
    </lineage>
</organism>
<dbReference type="Pfam" id="PF00378">
    <property type="entry name" value="ECH_1"/>
    <property type="match status" value="1"/>
</dbReference>
<dbReference type="GO" id="GO:0006635">
    <property type="term" value="P:fatty acid beta-oxidation"/>
    <property type="evidence" value="ECO:0007669"/>
    <property type="project" value="TreeGrafter"/>
</dbReference>
<reference evidence="1" key="1">
    <citation type="submission" date="2013-04" db="EMBL/GenBank/DDBJ databases">
        <authorList>
            <person name="Qu J."/>
            <person name="Murali S.C."/>
            <person name="Bandaranaike D."/>
            <person name="Bellair M."/>
            <person name="Blankenburg K."/>
            <person name="Chao H."/>
            <person name="Dinh H."/>
            <person name="Doddapaneni H."/>
            <person name="Downs B."/>
            <person name="Dugan-Rocha S."/>
            <person name="Elkadiri S."/>
            <person name="Gnanaolivu R.D."/>
            <person name="Hernandez B."/>
            <person name="Javaid M."/>
            <person name="Jayaseelan J.C."/>
            <person name="Lee S."/>
            <person name="Li M."/>
            <person name="Ming W."/>
            <person name="Munidasa M."/>
            <person name="Muniz J."/>
            <person name="Nguyen L."/>
            <person name="Ongeri F."/>
            <person name="Osuji N."/>
            <person name="Pu L.-L."/>
            <person name="Puazo M."/>
            <person name="Qu C."/>
            <person name="Quiroz J."/>
            <person name="Raj R."/>
            <person name="Weissenberger G."/>
            <person name="Xin Y."/>
            <person name="Zou X."/>
            <person name="Han Y."/>
            <person name="Richards S."/>
            <person name="Worley K."/>
            <person name="Muzny D."/>
            <person name="Gibbs R."/>
        </authorList>
    </citation>
    <scope>NUCLEOTIDE SEQUENCE</scope>
    <source>
        <strain evidence="1">Sampled in the wild</strain>
    </source>
</reference>
<protein>
    <recommendedName>
        <fullName evidence="3">Enoyl-CoA delta isomerase 1, mitochondrial</fullName>
    </recommendedName>
</protein>
<dbReference type="PANTHER" id="PTHR11941:SF45">
    <property type="entry name" value="ENOYL-COA DELTA ISOMERASE 1, MITOCHONDRIAL"/>
    <property type="match status" value="1"/>
</dbReference>
<evidence type="ECO:0000313" key="1">
    <source>
        <dbReference type="EMBL" id="KAG8236576.1"/>
    </source>
</evidence>
<dbReference type="AlphaFoldDB" id="A0A8K0KMN2"/>
<proteinExistence type="predicted"/>
<dbReference type="InterPro" id="IPR029045">
    <property type="entry name" value="ClpP/crotonase-like_dom_sf"/>
</dbReference>
<dbReference type="OrthoDB" id="1696280at2759"/>
<keyword evidence="2" id="KW-1185">Reference proteome</keyword>
<sequence length="113" mass="12395">MSQSMMPSLPTVFTAGLDIKEMCKPKPDRIKAFWTALQGVWLKLYGSSFPTVAAINGHSPAGGCLLAVCCEYRVMVGPSYRIGPNETQLGIVIPIWYVDFNLGKLYILLNLLG</sequence>
<evidence type="ECO:0008006" key="3">
    <source>
        <dbReference type="Google" id="ProtNLM"/>
    </source>
</evidence>
<accession>A0A8K0KMN2</accession>
<comment type="caution">
    <text evidence="1">The sequence shown here is derived from an EMBL/GenBank/DDBJ whole genome shotgun (WGS) entry which is preliminary data.</text>
</comment>
<dbReference type="EMBL" id="KZ309044">
    <property type="protein sequence ID" value="KAG8236576.1"/>
    <property type="molecule type" value="Genomic_DNA"/>
</dbReference>
<dbReference type="GO" id="GO:0005739">
    <property type="term" value="C:mitochondrion"/>
    <property type="evidence" value="ECO:0007669"/>
    <property type="project" value="TreeGrafter"/>
</dbReference>
<evidence type="ECO:0000313" key="2">
    <source>
        <dbReference type="Proteomes" id="UP000792457"/>
    </source>
</evidence>
<name>A0A8K0KMN2_LADFU</name>
<reference evidence="1" key="2">
    <citation type="submission" date="2017-10" db="EMBL/GenBank/DDBJ databases">
        <title>Ladona fulva Genome sequencing and assembly.</title>
        <authorList>
            <person name="Murali S."/>
            <person name="Richards S."/>
            <person name="Bandaranaike D."/>
            <person name="Bellair M."/>
            <person name="Blankenburg K."/>
            <person name="Chao H."/>
            <person name="Dinh H."/>
            <person name="Doddapaneni H."/>
            <person name="Dugan-Rocha S."/>
            <person name="Elkadiri S."/>
            <person name="Gnanaolivu R."/>
            <person name="Hernandez B."/>
            <person name="Skinner E."/>
            <person name="Javaid M."/>
            <person name="Lee S."/>
            <person name="Li M."/>
            <person name="Ming W."/>
            <person name="Munidasa M."/>
            <person name="Muniz J."/>
            <person name="Nguyen L."/>
            <person name="Hughes D."/>
            <person name="Osuji N."/>
            <person name="Pu L.-L."/>
            <person name="Puazo M."/>
            <person name="Qu C."/>
            <person name="Quiroz J."/>
            <person name="Raj R."/>
            <person name="Weissenberger G."/>
            <person name="Xin Y."/>
            <person name="Zou X."/>
            <person name="Han Y."/>
            <person name="Worley K."/>
            <person name="Muzny D."/>
            <person name="Gibbs R."/>
        </authorList>
    </citation>
    <scope>NUCLEOTIDE SEQUENCE</scope>
    <source>
        <strain evidence="1">Sampled in the wild</strain>
    </source>
</reference>
<dbReference type="InterPro" id="IPR001753">
    <property type="entry name" value="Enoyl-CoA_hydra/iso"/>
</dbReference>